<gene>
    <name evidence="1" type="ORF">FME64_28110</name>
</gene>
<reference evidence="1" key="1">
    <citation type="submission" date="2019-07" db="EMBL/GenBank/DDBJ databases">
        <authorList>
            <person name="Lazarte J.N."/>
            <person name="Poliero A."/>
            <person name="Beron C."/>
        </authorList>
    </citation>
    <scope>NUCLEOTIDE SEQUENCE</scope>
    <source>
        <strain evidence="1">FCC7</strain>
    </source>
</reference>
<protein>
    <submittedName>
        <fullName evidence="1">Uncharacterized protein</fullName>
    </submittedName>
</protein>
<sequence>MTLTASIGMPSISAPGSALAAEHIPTSVNENIRVDITDVPSELKEIGTYYYTNEIAERVTLTFQSKPDSVETKVDLSVTGTANDLKFDSAIVEYVGEKIFENTTDQTQKLTTSNILRV</sequence>
<comment type="caution">
    <text evidence="1">The sequence shown here is derived from an EMBL/GenBank/DDBJ whole genome shotgun (WGS) entry which is preliminary data.</text>
</comment>
<proteinExistence type="predicted"/>
<dbReference type="AlphaFoldDB" id="A0AAW4HZR2"/>
<accession>A0AAW4HZR2</accession>
<evidence type="ECO:0000313" key="2">
    <source>
        <dbReference type="Proteomes" id="UP000775627"/>
    </source>
</evidence>
<dbReference type="EMBL" id="VIXF01000003">
    <property type="protein sequence ID" value="MBN9901180.1"/>
    <property type="molecule type" value="Genomic_DNA"/>
</dbReference>
<evidence type="ECO:0000313" key="1">
    <source>
        <dbReference type="EMBL" id="MBN9901180.1"/>
    </source>
</evidence>
<name>A0AAW4HZR2_BACTU</name>
<reference evidence="1" key="2">
    <citation type="journal article" date="2021" name="J. Invertebr. Pathol.">
        <title>Molecular characterization of a Bacillus thuringiensis strain from Argentina, toxic against Lepidoptera and Coleoptera, based on its whole-genome and Cry protein analysis.</title>
        <authorList>
            <person name="Nicolas Lazarte J."/>
            <person name="Pia Valacco M."/>
            <person name="Moreno S."/>
            <person name="Salerno G.L."/>
            <person name="Beron C.M."/>
        </authorList>
    </citation>
    <scope>NUCLEOTIDE SEQUENCE</scope>
    <source>
        <strain evidence="1">FCC7</strain>
    </source>
</reference>
<organism evidence="1 2">
    <name type="scientific">Bacillus thuringiensis</name>
    <dbReference type="NCBI Taxonomy" id="1428"/>
    <lineage>
        <taxon>Bacteria</taxon>
        <taxon>Bacillati</taxon>
        <taxon>Bacillota</taxon>
        <taxon>Bacilli</taxon>
        <taxon>Bacillales</taxon>
        <taxon>Bacillaceae</taxon>
        <taxon>Bacillus</taxon>
        <taxon>Bacillus cereus group</taxon>
    </lineage>
</organism>
<dbReference type="RefSeq" id="WP_206905743.1">
    <property type="nucleotide sequence ID" value="NZ_JAWUAH010000038.1"/>
</dbReference>
<dbReference type="Proteomes" id="UP000775627">
    <property type="component" value="Unassembled WGS sequence"/>
</dbReference>